<protein>
    <submittedName>
        <fullName evidence="2">Uncharacterized protein</fullName>
    </submittedName>
</protein>
<sequence>MPDEPEVGYSGVPRAENAAERREEGFEDGTEEDVEDESAERGEDNVVQGSDQSQ</sequence>
<proteinExistence type="predicted"/>
<organism evidence="2 3">
    <name type="scientific">Athelia psychrophila</name>
    <dbReference type="NCBI Taxonomy" id="1759441"/>
    <lineage>
        <taxon>Eukaryota</taxon>
        <taxon>Fungi</taxon>
        <taxon>Dikarya</taxon>
        <taxon>Basidiomycota</taxon>
        <taxon>Agaricomycotina</taxon>
        <taxon>Agaricomycetes</taxon>
        <taxon>Agaricomycetidae</taxon>
        <taxon>Atheliales</taxon>
        <taxon>Atheliaceae</taxon>
        <taxon>Athelia</taxon>
    </lineage>
</organism>
<gene>
    <name evidence="2" type="ORF">FIBSPDRAFT_871465</name>
</gene>
<evidence type="ECO:0000256" key="1">
    <source>
        <dbReference type="SAM" id="MobiDB-lite"/>
    </source>
</evidence>
<accession>A0A166A852</accession>
<dbReference type="EMBL" id="KV417664">
    <property type="protein sequence ID" value="KZP11341.1"/>
    <property type="molecule type" value="Genomic_DNA"/>
</dbReference>
<reference evidence="2 3" key="1">
    <citation type="journal article" date="2016" name="Mol. Biol. Evol.">
        <title>Comparative Genomics of Early-Diverging Mushroom-Forming Fungi Provides Insights into the Origins of Lignocellulose Decay Capabilities.</title>
        <authorList>
            <person name="Nagy L.G."/>
            <person name="Riley R."/>
            <person name="Tritt A."/>
            <person name="Adam C."/>
            <person name="Daum C."/>
            <person name="Floudas D."/>
            <person name="Sun H."/>
            <person name="Yadav J.S."/>
            <person name="Pangilinan J."/>
            <person name="Larsson K.H."/>
            <person name="Matsuura K."/>
            <person name="Barry K."/>
            <person name="Labutti K."/>
            <person name="Kuo R."/>
            <person name="Ohm R.A."/>
            <person name="Bhattacharya S.S."/>
            <person name="Shirouzu T."/>
            <person name="Yoshinaga Y."/>
            <person name="Martin F.M."/>
            <person name="Grigoriev I.V."/>
            <person name="Hibbett D.S."/>
        </authorList>
    </citation>
    <scope>NUCLEOTIDE SEQUENCE [LARGE SCALE GENOMIC DNA]</scope>
    <source>
        <strain evidence="2 3">CBS 109695</strain>
    </source>
</reference>
<dbReference type="AlphaFoldDB" id="A0A166A852"/>
<feature type="compositionally biased region" description="Acidic residues" evidence="1">
    <location>
        <begin position="25"/>
        <end position="38"/>
    </location>
</feature>
<evidence type="ECO:0000313" key="3">
    <source>
        <dbReference type="Proteomes" id="UP000076532"/>
    </source>
</evidence>
<keyword evidence="3" id="KW-1185">Reference proteome</keyword>
<name>A0A166A852_9AGAM</name>
<feature type="region of interest" description="Disordered" evidence="1">
    <location>
        <begin position="1"/>
        <end position="54"/>
    </location>
</feature>
<evidence type="ECO:0000313" key="2">
    <source>
        <dbReference type="EMBL" id="KZP11341.1"/>
    </source>
</evidence>
<dbReference type="Proteomes" id="UP000076532">
    <property type="component" value="Unassembled WGS sequence"/>
</dbReference>